<evidence type="ECO:0000313" key="6">
    <source>
        <dbReference type="Proteomes" id="UP000622638"/>
    </source>
</evidence>
<dbReference type="Proteomes" id="UP000430634">
    <property type="component" value="Unassembled WGS sequence"/>
</dbReference>
<organism evidence="4 5">
    <name type="scientific">Pseudoduganella buxea</name>
    <dbReference type="NCBI Taxonomy" id="1949069"/>
    <lineage>
        <taxon>Bacteria</taxon>
        <taxon>Pseudomonadati</taxon>
        <taxon>Pseudomonadota</taxon>
        <taxon>Betaproteobacteria</taxon>
        <taxon>Burkholderiales</taxon>
        <taxon>Oxalobacteraceae</taxon>
        <taxon>Telluria group</taxon>
        <taxon>Pseudoduganella</taxon>
    </lineage>
</organism>
<evidence type="ECO:0000313" key="4">
    <source>
        <dbReference type="EMBL" id="MTV56090.1"/>
    </source>
</evidence>
<evidence type="ECO:0000313" key="3">
    <source>
        <dbReference type="EMBL" id="GGC23190.1"/>
    </source>
</evidence>
<proteinExistence type="predicted"/>
<dbReference type="EMBL" id="BMKG01000036">
    <property type="protein sequence ID" value="GGC23190.1"/>
    <property type="molecule type" value="Genomic_DNA"/>
</dbReference>
<evidence type="ECO:0000256" key="1">
    <source>
        <dbReference type="SAM" id="MobiDB-lite"/>
    </source>
</evidence>
<dbReference type="OrthoDB" id="9787920at2"/>
<dbReference type="Proteomes" id="UP000622638">
    <property type="component" value="Unassembled WGS sequence"/>
</dbReference>
<evidence type="ECO:0000259" key="2">
    <source>
        <dbReference type="PROSITE" id="PS51186"/>
    </source>
</evidence>
<reference evidence="6" key="2">
    <citation type="journal article" date="2019" name="Int. J. Syst. Evol. Microbiol.">
        <title>The Global Catalogue of Microorganisms (GCM) 10K type strain sequencing project: providing services to taxonomists for standard genome sequencing and annotation.</title>
        <authorList>
            <consortium name="The Broad Institute Genomics Platform"/>
            <consortium name="The Broad Institute Genome Sequencing Center for Infectious Disease"/>
            <person name="Wu L."/>
            <person name="Ma J."/>
        </authorList>
    </citation>
    <scope>NUCLEOTIDE SEQUENCE [LARGE SCALE GENOMIC DNA]</scope>
    <source>
        <strain evidence="6">CGMCC 1.15931</strain>
    </source>
</reference>
<dbReference type="SUPFAM" id="SSF55729">
    <property type="entry name" value="Acyl-CoA N-acyltransferases (Nat)"/>
    <property type="match status" value="1"/>
</dbReference>
<dbReference type="PROSITE" id="PS51186">
    <property type="entry name" value="GNAT"/>
    <property type="match status" value="1"/>
</dbReference>
<reference evidence="4 5" key="3">
    <citation type="submission" date="2019-11" db="EMBL/GenBank/DDBJ databases">
        <title>Type strains purchased from KCTC, JCM and DSMZ.</title>
        <authorList>
            <person name="Lu H."/>
        </authorList>
    </citation>
    <scope>NUCLEOTIDE SEQUENCE [LARGE SCALE GENOMIC DNA]</scope>
    <source>
        <strain evidence="4 5">KCTC 52429</strain>
    </source>
</reference>
<reference evidence="3" key="4">
    <citation type="submission" date="2024-05" db="EMBL/GenBank/DDBJ databases">
        <authorList>
            <person name="Sun Q."/>
            <person name="Zhou Y."/>
        </authorList>
    </citation>
    <scope>NUCLEOTIDE SEQUENCE</scope>
    <source>
        <strain evidence="3">CGMCC 1.15931</strain>
    </source>
</reference>
<dbReference type="GO" id="GO:0016747">
    <property type="term" value="F:acyltransferase activity, transferring groups other than amino-acyl groups"/>
    <property type="evidence" value="ECO:0007669"/>
    <property type="project" value="InterPro"/>
</dbReference>
<gene>
    <name evidence="3" type="ORF">GCM10011572_50890</name>
    <name evidence="4" type="ORF">GM672_25530</name>
</gene>
<dbReference type="Gene3D" id="3.40.630.30">
    <property type="match status" value="1"/>
</dbReference>
<evidence type="ECO:0000313" key="5">
    <source>
        <dbReference type="Proteomes" id="UP000430634"/>
    </source>
</evidence>
<name>A0A6I3T381_9BURK</name>
<protein>
    <submittedName>
        <fullName evidence="3 4">N-acetyltransferase</fullName>
    </submittedName>
</protein>
<keyword evidence="6" id="KW-1185">Reference proteome</keyword>
<keyword evidence="4" id="KW-0808">Transferase</keyword>
<sequence>MHGNYHVTLETEPQPEDMHGLVQGLTDFNADHAGGETPRYLLITIKDEPGKLAGGLLGATYLGWLQIQVVWLTDQLRGEGFGSTLLAMAEQEAVQRGCAGSFVETLSFQALPFYERAGYEVFSRLPDFPAGGARYALTKRLAG</sequence>
<dbReference type="InterPro" id="IPR016181">
    <property type="entry name" value="Acyl_CoA_acyltransferase"/>
</dbReference>
<feature type="domain" description="N-acetyltransferase" evidence="2">
    <location>
        <begin position="7"/>
        <end position="140"/>
    </location>
</feature>
<dbReference type="InterPro" id="IPR000182">
    <property type="entry name" value="GNAT_dom"/>
</dbReference>
<accession>A0A6I3T381</accession>
<reference evidence="3" key="1">
    <citation type="journal article" date="2014" name="Int. J. Syst. Evol. Microbiol.">
        <title>Complete genome of a new Firmicutes species belonging to the dominant human colonic microbiota ('Ruminococcus bicirculans') reveals two chromosomes and a selective capacity to utilize plant glucans.</title>
        <authorList>
            <consortium name="NISC Comparative Sequencing Program"/>
            <person name="Wegmann U."/>
            <person name="Louis P."/>
            <person name="Goesmann A."/>
            <person name="Henrissat B."/>
            <person name="Duncan S.H."/>
            <person name="Flint H.J."/>
        </authorList>
    </citation>
    <scope>NUCLEOTIDE SEQUENCE</scope>
    <source>
        <strain evidence="3">CGMCC 1.15931</strain>
    </source>
</reference>
<dbReference type="AlphaFoldDB" id="A0A6I3T381"/>
<feature type="region of interest" description="Disordered" evidence="1">
    <location>
        <begin position="1"/>
        <end position="20"/>
    </location>
</feature>
<dbReference type="EMBL" id="WNKZ01000129">
    <property type="protein sequence ID" value="MTV56090.1"/>
    <property type="molecule type" value="Genomic_DNA"/>
</dbReference>
<comment type="caution">
    <text evidence="4">The sequence shown here is derived from an EMBL/GenBank/DDBJ whole genome shotgun (WGS) entry which is preliminary data.</text>
</comment>
<dbReference type="Pfam" id="PF00583">
    <property type="entry name" value="Acetyltransf_1"/>
    <property type="match status" value="1"/>
</dbReference>
<dbReference type="RefSeq" id="WP_155473335.1">
    <property type="nucleotide sequence ID" value="NZ_BMKG01000036.1"/>
</dbReference>